<dbReference type="PANTHER" id="PTHR14614">
    <property type="entry name" value="HEPATOCELLULAR CARCINOMA-ASSOCIATED ANTIGEN"/>
    <property type="match status" value="1"/>
</dbReference>
<evidence type="ECO:0008006" key="3">
    <source>
        <dbReference type="Google" id="ProtNLM"/>
    </source>
</evidence>
<dbReference type="SUPFAM" id="SSF53335">
    <property type="entry name" value="S-adenosyl-L-methionine-dependent methyltransferases"/>
    <property type="match status" value="1"/>
</dbReference>
<organism evidence="1 2">
    <name type="scientific">Magnusiomyces paraingens</name>
    <dbReference type="NCBI Taxonomy" id="2606893"/>
    <lineage>
        <taxon>Eukaryota</taxon>
        <taxon>Fungi</taxon>
        <taxon>Dikarya</taxon>
        <taxon>Ascomycota</taxon>
        <taxon>Saccharomycotina</taxon>
        <taxon>Dipodascomycetes</taxon>
        <taxon>Dipodascales</taxon>
        <taxon>Dipodascaceae</taxon>
        <taxon>Magnusiomyces</taxon>
    </lineage>
</organism>
<dbReference type="Proteomes" id="UP000398389">
    <property type="component" value="Unassembled WGS sequence"/>
</dbReference>
<dbReference type="EMBL" id="CABVLU010000002">
    <property type="protein sequence ID" value="VVT50968.1"/>
    <property type="molecule type" value="Genomic_DNA"/>
</dbReference>
<keyword evidence="2" id="KW-1185">Reference proteome</keyword>
<dbReference type="InterPro" id="IPR029063">
    <property type="entry name" value="SAM-dependent_MTases_sf"/>
</dbReference>
<evidence type="ECO:0000313" key="1">
    <source>
        <dbReference type="EMBL" id="VVT50968.1"/>
    </source>
</evidence>
<dbReference type="OrthoDB" id="194386at2759"/>
<dbReference type="PANTHER" id="PTHR14614:SF130">
    <property type="entry name" value="PROTEIN-LYSINE N-METHYLTRANSFERASE EEF2KMT"/>
    <property type="match status" value="1"/>
</dbReference>
<protein>
    <recommendedName>
        <fullName evidence="3">FAM86 N-terminal domain-containing protein</fullName>
    </recommendedName>
</protein>
<name>A0A5E8BMP8_9ASCO</name>
<dbReference type="GO" id="GO:0005737">
    <property type="term" value="C:cytoplasm"/>
    <property type="evidence" value="ECO:0007669"/>
    <property type="project" value="TreeGrafter"/>
</dbReference>
<reference evidence="1 2" key="1">
    <citation type="submission" date="2019-09" db="EMBL/GenBank/DDBJ databases">
        <authorList>
            <person name="Brejova B."/>
        </authorList>
    </citation>
    <scope>NUCLEOTIDE SEQUENCE [LARGE SCALE GENOMIC DNA]</scope>
</reference>
<dbReference type="Gene3D" id="3.40.50.150">
    <property type="entry name" value="Vaccinia Virus protein VP39"/>
    <property type="match status" value="1"/>
</dbReference>
<dbReference type="RefSeq" id="XP_031853549.1">
    <property type="nucleotide sequence ID" value="XM_031997658.1"/>
</dbReference>
<dbReference type="InterPro" id="IPR019410">
    <property type="entry name" value="Methyltransf_16"/>
</dbReference>
<proteinExistence type="predicted"/>
<evidence type="ECO:0000313" key="2">
    <source>
        <dbReference type="Proteomes" id="UP000398389"/>
    </source>
</evidence>
<sequence length="354" mass="38614">MVDDLIPINSNTLKDPAVVLRRWVGQRVHPIYIAKTVETLASATNSSTDWERVQDHFIAALRSENPPTTYCANAARAVLQMLERKNIPMTDTFIEYYAEIVAMPSSIGATQALLGTSSTSTAIISYPANRSGSAFALIEESPDVISAEGCTGFRTWEAALALSHHILESTSEKYSTIIELGAGTGLVGLIASTHYAPQIVMLTDGDENVVNVLNETLTRNAQTLLVPRGVSTADAACVFWGNSSHLDLLFNKTKMAQSGRTLILAADVTYDPSAASALVDTLAKMINNYGKNTTDVLLSATIRSKETFDTFAAECNSHKLRMTEIRRFDPPAESQYYFIPPSSPPICIYSLRYM</sequence>
<dbReference type="GeneID" id="43581758"/>
<gene>
    <name evidence="1" type="ORF">SAPINGB_P002940</name>
</gene>
<dbReference type="Pfam" id="PF10294">
    <property type="entry name" value="Methyltransf_16"/>
    <property type="match status" value="1"/>
</dbReference>
<dbReference type="AlphaFoldDB" id="A0A5E8BMP8"/>
<dbReference type="GO" id="GO:0008757">
    <property type="term" value="F:S-adenosylmethionine-dependent methyltransferase activity"/>
    <property type="evidence" value="ECO:0007669"/>
    <property type="project" value="UniProtKB-ARBA"/>
</dbReference>
<accession>A0A5E8BMP8</accession>